<organism evidence="3 4">
    <name type="scientific">Heracleum sosnowskyi</name>
    <dbReference type="NCBI Taxonomy" id="360622"/>
    <lineage>
        <taxon>Eukaryota</taxon>
        <taxon>Viridiplantae</taxon>
        <taxon>Streptophyta</taxon>
        <taxon>Embryophyta</taxon>
        <taxon>Tracheophyta</taxon>
        <taxon>Spermatophyta</taxon>
        <taxon>Magnoliopsida</taxon>
        <taxon>eudicotyledons</taxon>
        <taxon>Gunneridae</taxon>
        <taxon>Pentapetalae</taxon>
        <taxon>asterids</taxon>
        <taxon>campanulids</taxon>
        <taxon>Apiales</taxon>
        <taxon>Apiaceae</taxon>
        <taxon>Apioideae</taxon>
        <taxon>apioid superclade</taxon>
        <taxon>Tordylieae</taxon>
        <taxon>Tordyliinae</taxon>
        <taxon>Heracleum</taxon>
    </lineage>
</organism>
<evidence type="ECO:0000313" key="4">
    <source>
        <dbReference type="Proteomes" id="UP001237642"/>
    </source>
</evidence>
<sequence length="317" mass="35469">MDEEQPGSNNPQYESLSDDEADLRENETDTATGPPTAGSVKPEKEGKGIKRKWSKAWDTFDHIKGTPEEGDTAKCKKCSYTIAYNSSFGTGNILKHQKICVSSADIRQMIISKSQGTMMVHHGAFDPKVFRDMITDAVGLFDLYKDRIRTYNVVFEGLPGSSIEHQGLDVMKEFDALDNEVNSTAEKSELDRYLEEKRLTRIIDIDVLDYWSTNQARFPNLALMARDVLTILILTVASESAFSIGGKVLDQYRSCLAHNIVESLICTRDWKFNEQVHHNYTLEELTQDITRLDIIAPGPGLVLDSLSLISIGVLVGK</sequence>
<dbReference type="SMART" id="SM00614">
    <property type="entry name" value="ZnF_BED"/>
    <property type="match status" value="1"/>
</dbReference>
<gene>
    <name evidence="3" type="ORF">POM88_031515</name>
</gene>
<dbReference type="InterPro" id="IPR052035">
    <property type="entry name" value="ZnF_BED_domain_contain"/>
</dbReference>
<dbReference type="SUPFAM" id="SSF53098">
    <property type="entry name" value="Ribonuclease H-like"/>
    <property type="match status" value="1"/>
</dbReference>
<protein>
    <recommendedName>
        <fullName evidence="2">HAT C-terminal dimerisation domain-containing protein</fullName>
    </recommendedName>
</protein>
<dbReference type="Proteomes" id="UP001237642">
    <property type="component" value="Unassembled WGS sequence"/>
</dbReference>
<dbReference type="PANTHER" id="PTHR46481">
    <property type="entry name" value="ZINC FINGER BED DOMAIN-CONTAINING PROTEIN 4"/>
    <property type="match status" value="1"/>
</dbReference>
<evidence type="ECO:0000313" key="3">
    <source>
        <dbReference type="EMBL" id="KAK1375322.1"/>
    </source>
</evidence>
<dbReference type="SUPFAM" id="SSF57667">
    <property type="entry name" value="beta-beta-alpha zinc fingers"/>
    <property type="match status" value="1"/>
</dbReference>
<feature type="region of interest" description="Disordered" evidence="1">
    <location>
        <begin position="1"/>
        <end position="50"/>
    </location>
</feature>
<dbReference type="InterPro" id="IPR036236">
    <property type="entry name" value="Znf_C2H2_sf"/>
</dbReference>
<proteinExistence type="predicted"/>
<dbReference type="GO" id="GO:0046983">
    <property type="term" value="F:protein dimerization activity"/>
    <property type="evidence" value="ECO:0007669"/>
    <property type="project" value="InterPro"/>
</dbReference>
<reference evidence="3" key="2">
    <citation type="submission" date="2023-05" db="EMBL/GenBank/DDBJ databases">
        <authorList>
            <person name="Schelkunov M.I."/>
        </authorList>
    </citation>
    <scope>NUCLEOTIDE SEQUENCE</scope>
    <source>
        <strain evidence="3">Hsosn_3</strain>
        <tissue evidence="3">Leaf</tissue>
    </source>
</reference>
<dbReference type="InterPro" id="IPR012337">
    <property type="entry name" value="RNaseH-like_sf"/>
</dbReference>
<name>A0AAD8HXK8_9APIA</name>
<dbReference type="GO" id="GO:0008270">
    <property type="term" value="F:zinc ion binding"/>
    <property type="evidence" value="ECO:0007669"/>
    <property type="project" value="UniProtKB-KW"/>
</dbReference>
<dbReference type="Pfam" id="PF05699">
    <property type="entry name" value="Dimer_Tnp_hAT"/>
    <property type="match status" value="1"/>
</dbReference>
<dbReference type="AlphaFoldDB" id="A0AAD8HXK8"/>
<dbReference type="EMBL" id="JAUIZM010000007">
    <property type="protein sequence ID" value="KAK1375322.1"/>
    <property type="molecule type" value="Genomic_DNA"/>
</dbReference>
<feature type="compositionally biased region" description="Polar residues" evidence="1">
    <location>
        <begin position="1"/>
        <end position="15"/>
    </location>
</feature>
<reference evidence="3" key="1">
    <citation type="submission" date="2023-02" db="EMBL/GenBank/DDBJ databases">
        <title>Genome of toxic invasive species Heracleum sosnowskyi carries increased number of genes despite the absence of recent whole-genome duplications.</title>
        <authorList>
            <person name="Schelkunov M."/>
            <person name="Shtratnikova V."/>
            <person name="Makarenko M."/>
            <person name="Klepikova A."/>
            <person name="Omelchenko D."/>
            <person name="Novikova G."/>
            <person name="Obukhova E."/>
            <person name="Bogdanov V."/>
            <person name="Penin A."/>
            <person name="Logacheva M."/>
        </authorList>
    </citation>
    <scope>NUCLEOTIDE SEQUENCE</scope>
    <source>
        <strain evidence="3">Hsosn_3</strain>
        <tissue evidence="3">Leaf</tissue>
    </source>
</reference>
<keyword evidence="4" id="KW-1185">Reference proteome</keyword>
<accession>A0AAD8HXK8</accession>
<dbReference type="GO" id="GO:0005634">
    <property type="term" value="C:nucleus"/>
    <property type="evidence" value="ECO:0007669"/>
    <property type="project" value="UniProtKB-SubCell"/>
</dbReference>
<evidence type="ECO:0000256" key="1">
    <source>
        <dbReference type="SAM" id="MobiDB-lite"/>
    </source>
</evidence>
<dbReference type="InterPro" id="IPR008906">
    <property type="entry name" value="HATC_C_dom"/>
</dbReference>
<comment type="caution">
    <text evidence="3">The sequence shown here is derived from an EMBL/GenBank/DDBJ whole genome shotgun (WGS) entry which is preliminary data.</text>
</comment>
<feature type="domain" description="HAT C-terminal dimerisation" evidence="2">
    <location>
        <begin position="189"/>
        <end position="270"/>
    </location>
</feature>
<evidence type="ECO:0000259" key="2">
    <source>
        <dbReference type="Pfam" id="PF05699"/>
    </source>
</evidence>
<dbReference type="PANTHER" id="PTHR46481:SF6">
    <property type="entry name" value="ZINC FINGER BED DOMAIN-CONTAINING PROTEIN RICESLEEPER 2-LIKE"/>
    <property type="match status" value="1"/>
</dbReference>